<feature type="transmembrane region" description="Helical" evidence="14">
    <location>
        <begin position="1051"/>
        <end position="1074"/>
    </location>
</feature>
<dbReference type="Gene3D" id="1.10.287.70">
    <property type="match status" value="1"/>
</dbReference>
<protein>
    <submittedName>
        <fullName evidence="16">Transient receptor potential cation channel subfamily A member 1 homolog</fullName>
    </submittedName>
</protein>
<evidence type="ECO:0000256" key="12">
    <source>
        <dbReference type="PROSITE-ProRule" id="PRU00023"/>
    </source>
</evidence>
<evidence type="ECO:0000256" key="11">
    <source>
        <dbReference type="ARBA" id="ARBA00023303"/>
    </source>
</evidence>
<organism evidence="16 17">
    <name type="scientific">Geodia barretti</name>
    <name type="common">Barrett's horny sponge</name>
    <dbReference type="NCBI Taxonomy" id="519541"/>
    <lineage>
        <taxon>Eukaryota</taxon>
        <taxon>Metazoa</taxon>
        <taxon>Porifera</taxon>
        <taxon>Demospongiae</taxon>
        <taxon>Heteroscleromorpha</taxon>
        <taxon>Tetractinellida</taxon>
        <taxon>Astrophorina</taxon>
        <taxon>Geodiidae</taxon>
        <taxon>Geodia</taxon>
    </lineage>
</organism>
<dbReference type="PROSITE" id="PS50297">
    <property type="entry name" value="ANK_REP_REGION"/>
    <property type="match status" value="10"/>
</dbReference>
<sequence>MANLGPSGLPKTPLQQAARDGREDIVRAHLSRLPKYKKEKVLNAKDAVGFTALHYAAKFNRFKILQLLVISGANPEVKTTDEMLTPLHFAARYVPRIQNRDVEDQERSNEEAEVTTASTSRRAVQLLITYCRVEPNVGDLYGVTPLHMASSRGNLAALEVLINVPGIKLDIPDNNLDTPLHEACLSGDPEIVGKLLTKMKAERGSCCTRKTMKSRQPLHIACKEGYPDVVKLLLQHGFEERRALVSAEDNEYNTPLHLACEGGSKQVVHLLLLNNANITAVKSEEITGLHIAARLGFTDIAKILVEAMREIVEASDASQQTALHRAAQHNQCEMIDFLLDKGADITALDEDSYTPLLTAAAHGQAGALKKLLDRGAPVDDLDKDGKSVVFVAAEEDHTDVLQVLLSNPIGLKLCRTVDSIHNTPLHIAAQMGNLESVRMLLRASVRIDARNELSKTPMHLAAENGHVQVVRELIRYQHDTIYDEDEDANSPLHLACINGHLGVVKVLIASNCDVESRNSNLWTPVDCAASGGHDQVLELLIKAEADVDPTDKSKVTPLHLASKEGHLKVVKLLLKYKADVTIMDTDGNNALDLAIDNGHEAVALAIIKGPRWERALRNTTDAAWGGSTTPLRKLIRKMPEVAEEVFNRCTVTNATKDGKIRPDSREYRVLFNYEFLEDFQDRETAAHRLARRLTRKEHSALAISADGEEQEDLSDSRSVKSSDDAEAGHVDMITKLRSRKGRRFTTSWGPEGFRKSRHSLSVMVASAQIDLLKHPLVTSLLDYKWRTYGRYVYFGNLFIYVVFLVFLTAFALTSPNPVSRTCRAVLSDSFGRNPDNLTDSQIENLDSETRRIKIEGSCAEVLNTATEVFLVLAAIVVIVSSGVRIIMELFQMIQLQLLPYFVNWVNWVEMTLFVCSIIFVFTFFTDCFCPTEWQWQLGAIAVFLGWIDLIIFTRKLTFTGIYVVMFIDIFYTFCRLFFLSFLLVVAFGLAFYMTFNDPDLMRQPFSTPARSLLKTMTMTTGEFEYDGIFRQAPGGIDPGTVREIPFPPVTYILWIVFIILMPILLTNLLVGLAVDDIKGILEAAVLKRLALKVELTLNIEELFPVHLRRFFIIGSQEIAPNRDFTLWEKFSYLAWGGERTDSSEKIVNALNPPQTPIEQVQGQTRSLLTEMDHMRQHVTQLTERNHKMEDMLTAIVKHHGIVLDDDCKPAAVTQGPLRSRTTPPPHGAERPRTPPPGGRARTPETKLTEI</sequence>
<evidence type="ECO:0000256" key="3">
    <source>
        <dbReference type="ARBA" id="ARBA00022606"/>
    </source>
</evidence>
<dbReference type="Proteomes" id="UP001174909">
    <property type="component" value="Unassembled WGS sequence"/>
</dbReference>
<evidence type="ECO:0000256" key="10">
    <source>
        <dbReference type="ARBA" id="ARBA00023180"/>
    </source>
</evidence>
<name>A0AA35XER6_GEOBA</name>
<reference evidence="16" key="1">
    <citation type="submission" date="2023-03" db="EMBL/GenBank/DDBJ databases">
        <authorList>
            <person name="Steffen K."/>
            <person name="Cardenas P."/>
        </authorList>
    </citation>
    <scope>NUCLEOTIDE SEQUENCE</scope>
</reference>
<feature type="repeat" description="ANK" evidence="12">
    <location>
        <begin position="251"/>
        <end position="283"/>
    </location>
</feature>
<evidence type="ECO:0000256" key="6">
    <source>
        <dbReference type="ARBA" id="ARBA00022989"/>
    </source>
</evidence>
<evidence type="ECO:0000256" key="4">
    <source>
        <dbReference type="ARBA" id="ARBA00022692"/>
    </source>
</evidence>
<accession>A0AA35XER6</accession>
<keyword evidence="16" id="KW-0675">Receptor</keyword>
<evidence type="ECO:0000256" key="2">
    <source>
        <dbReference type="ARBA" id="ARBA00022448"/>
    </source>
</evidence>
<feature type="repeat" description="ANK" evidence="12">
    <location>
        <begin position="213"/>
        <end position="237"/>
    </location>
</feature>
<dbReference type="Pfam" id="PF13637">
    <property type="entry name" value="Ank_4"/>
    <property type="match status" value="1"/>
</dbReference>
<feature type="transmembrane region" description="Helical" evidence="14">
    <location>
        <begin position="868"/>
        <end position="886"/>
    </location>
</feature>
<feature type="repeat" description="ANK" evidence="12">
    <location>
        <begin position="420"/>
        <end position="452"/>
    </location>
</feature>
<comment type="subcellular location">
    <subcellularLocation>
        <location evidence="1">Membrane</location>
        <topology evidence="1">Multi-pass membrane protein</topology>
    </subcellularLocation>
</comment>
<feature type="repeat" description="ANK" evidence="12">
    <location>
        <begin position="318"/>
        <end position="350"/>
    </location>
</feature>
<dbReference type="Gene3D" id="1.25.40.20">
    <property type="entry name" value="Ankyrin repeat-containing domain"/>
    <property type="match status" value="6"/>
</dbReference>
<keyword evidence="4 14" id="KW-0812">Transmembrane</keyword>
<keyword evidence="17" id="KW-1185">Reference proteome</keyword>
<keyword evidence="8" id="KW-0406">Ion transport</keyword>
<keyword evidence="7 12" id="KW-0040">ANK repeat</keyword>
<feature type="compositionally biased region" description="Basic and acidic residues" evidence="13">
    <location>
        <begin position="714"/>
        <end position="726"/>
    </location>
</feature>
<evidence type="ECO:0000259" key="15">
    <source>
        <dbReference type="Pfam" id="PF00520"/>
    </source>
</evidence>
<evidence type="ECO:0000256" key="8">
    <source>
        <dbReference type="ARBA" id="ARBA00023065"/>
    </source>
</evidence>
<feature type="region of interest" description="Disordered" evidence="13">
    <location>
        <begin position="704"/>
        <end position="726"/>
    </location>
</feature>
<feature type="transmembrane region" description="Helical" evidence="14">
    <location>
        <begin position="791"/>
        <end position="812"/>
    </location>
</feature>
<keyword evidence="6 14" id="KW-1133">Transmembrane helix</keyword>
<feature type="compositionally biased region" description="Basic and acidic residues" evidence="13">
    <location>
        <begin position="1241"/>
        <end position="1250"/>
    </location>
</feature>
<dbReference type="InterPro" id="IPR036770">
    <property type="entry name" value="Ankyrin_rpt-contain_sf"/>
</dbReference>
<feature type="transmembrane region" description="Helical" evidence="14">
    <location>
        <begin position="973"/>
        <end position="995"/>
    </location>
</feature>
<feature type="region of interest" description="Disordered" evidence="13">
    <location>
        <begin position="1211"/>
        <end position="1250"/>
    </location>
</feature>
<feature type="region of interest" description="Disordered" evidence="13">
    <location>
        <begin position="1"/>
        <end position="20"/>
    </location>
</feature>
<evidence type="ECO:0000256" key="14">
    <source>
        <dbReference type="SAM" id="Phobius"/>
    </source>
</evidence>
<keyword evidence="10" id="KW-0325">Glycoprotein</keyword>
<feature type="repeat" description="ANK" evidence="12">
    <location>
        <begin position="141"/>
        <end position="163"/>
    </location>
</feature>
<dbReference type="Pfam" id="PF00520">
    <property type="entry name" value="Ion_trans"/>
    <property type="match status" value="1"/>
</dbReference>
<dbReference type="SMART" id="SM00248">
    <property type="entry name" value="ANK"/>
    <property type="match status" value="16"/>
</dbReference>
<keyword evidence="5" id="KW-0677">Repeat</keyword>
<dbReference type="GO" id="GO:1902495">
    <property type="term" value="C:transmembrane transporter complex"/>
    <property type="evidence" value="ECO:0007669"/>
    <property type="project" value="TreeGrafter"/>
</dbReference>
<dbReference type="PANTHER" id="PTHR47143:SF1">
    <property type="entry name" value="ION_TRANS DOMAIN-CONTAINING PROTEIN"/>
    <property type="match status" value="1"/>
</dbReference>
<feature type="repeat" description="ANK" evidence="12">
    <location>
        <begin position="453"/>
        <end position="485"/>
    </location>
</feature>
<dbReference type="GO" id="GO:0005216">
    <property type="term" value="F:monoatomic ion channel activity"/>
    <property type="evidence" value="ECO:0007669"/>
    <property type="project" value="InterPro"/>
</dbReference>
<keyword evidence="2" id="KW-0813">Transport</keyword>
<evidence type="ECO:0000313" key="16">
    <source>
        <dbReference type="EMBL" id="CAI8048715.1"/>
    </source>
</evidence>
<feature type="repeat" description="ANK" evidence="12">
    <location>
        <begin position="520"/>
        <end position="552"/>
    </location>
</feature>
<keyword evidence="3" id="KW-0716">Sensory transduction</keyword>
<feature type="transmembrane region" description="Helical" evidence="14">
    <location>
        <begin position="898"/>
        <end position="921"/>
    </location>
</feature>
<dbReference type="InterPro" id="IPR005821">
    <property type="entry name" value="Ion_trans_dom"/>
</dbReference>
<feature type="repeat" description="ANK" evidence="12">
    <location>
        <begin position="487"/>
        <end position="519"/>
    </location>
</feature>
<feature type="repeat" description="ANK" evidence="12">
    <location>
        <begin position="553"/>
        <end position="585"/>
    </location>
</feature>
<evidence type="ECO:0000256" key="5">
    <source>
        <dbReference type="ARBA" id="ARBA00022737"/>
    </source>
</evidence>
<keyword evidence="11" id="KW-0407">Ion channel</keyword>
<evidence type="ECO:0000256" key="13">
    <source>
        <dbReference type="SAM" id="MobiDB-lite"/>
    </source>
</evidence>
<comment type="caution">
    <text evidence="16">The sequence shown here is derived from an EMBL/GenBank/DDBJ whole genome shotgun (WGS) entry which is preliminary data.</text>
</comment>
<dbReference type="AlphaFoldDB" id="A0AA35XER6"/>
<evidence type="ECO:0000256" key="9">
    <source>
        <dbReference type="ARBA" id="ARBA00023136"/>
    </source>
</evidence>
<dbReference type="PANTHER" id="PTHR47143">
    <property type="entry name" value="TRANSIENT RECEPTOR POTENTIAL CATION CHANNEL PROTEIN PAINLESS"/>
    <property type="match status" value="1"/>
</dbReference>
<keyword evidence="9 14" id="KW-0472">Membrane</keyword>
<evidence type="ECO:0000256" key="1">
    <source>
        <dbReference type="ARBA" id="ARBA00004141"/>
    </source>
</evidence>
<dbReference type="Pfam" id="PF12796">
    <property type="entry name" value="Ank_2"/>
    <property type="match status" value="5"/>
</dbReference>
<proteinExistence type="predicted"/>
<feature type="repeat" description="ANK" evidence="12">
    <location>
        <begin position="48"/>
        <end position="80"/>
    </location>
</feature>
<dbReference type="PRINTS" id="PR01415">
    <property type="entry name" value="ANKYRIN"/>
</dbReference>
<gene>
    <name evidence="16" type="ORF">GBAR_LOCUS26849</name>
</gene>
<dbReference type="InterPro" id="IPR052076">
    <property type="entry name" value="TRP_cation_channel"/>
</dbReference>
<feature type="domain" description="Ion transport" evidence="15">
    <location>
        <begin position="857"/>
        <end position="1078"/>
    </location>
</feature>
<dbReference type="SUPFAM" id="SSF48403">
    <property type="entry name" value="Ankyrin repeat"/>
    <property type="match status" value="2"/>
</dbReference>
<dbReference type="EMBL" id="CASHTH010003741">
    <property type="protein sequence ID" value="CAI8048715.1"/>
    <property type="molecule type" value="Genomic_DNA"/>
</dbReference>
<feature type="repeat" description="ANK" evidence="12">
    <location>
        <begin position="351"/>
        <end position="383"/>
    </location>
</feature>
<evidence type="ECO:0000256" key="7">
    <source>
        <dbReference type="ARBA" id="ARBA00023043"/>
    </source>
</evidence>
<evidence type="ECO:0000313" key="17">
    <source>
        <dbReference type="Proteomes" id="UP001174909"/>
    </source>
</evidence>
<feature type="transmembrane region" description="Helical" evidence="14">
    <location>
        <begin position="933"/>
        <end position="952"/>
    </location>
</feature>
<dbReference type="InterPro" id="IPR002110">
    <property type="entry name" value="Ankyrin_rpt"/>
</dbReference>
<dbReference type="PROSITE" id="PS50088">
    <property type="entry name" value="ANK_REPEAT"/>
    <property type="match status" value="11"/>
</dbReference>